<organism evidence="1 2">
    <name type="scientific">Mycolicibacter engbaekii</name>
    <dbReference type="NCBI Taxonomy" id="188915"/>
    <lineage>
        <taxon>Bacteria</taxon>
        <taxon>Bacillati</taxon>
        <taxon>Actinomycetota</taxon>
        <taxon>Actinomycetes</taxon>
        <taxon>Mycobacteriales</taxon>
        <taxon>Mycobacteriaceae</taxon>
        <taxon>Mycolicibacter</taxon>
    </lineage>
</organism>
<accession>A0A1X1TI41</accession>
<proteinExistence type="predicted"/>
<dbReference type="EMBL" id="LQOT01000051">
    <property type="protein sequence ID" value="ORV44227.1"/>
    <property type="molecule type" value="Genomic_DNA"/>
</dbReference>
<gene>
    <name evidence="1" type="ORF">AWC02_14990</name>
</gene>
<keyword evidence="2" id="KW-1185">Reference proteome</keyword>
<protein>
    <submittedName>
        <fullName evidence="1">Uncharacterized protein</fullName>
    </submittedName>
</protein>
<reference evidence="1 2" key="1">
    <citation type="submission" date="2016-01" db="EMBL/GenBank/DDBJ databases">
        <title>The new phylogeny of the genus Mycobacterium.</title>
        <authorList>
            <person name="Tarcisio F."/>
            <person name="Conor M."/>
            <person name="Antonella G."/>
            <person name="Elisabetta G."/>
            <person name="Giulia F.S."/>
            <person name="Sara T."/>
            <person name="Anna F."/>
            <person name="Clotilde B."/>
            <person name="Roberto B."/>
            <person name="Veronica D.S."/>
            <person name="Fabio R."/>
            <person name="Monica P."/>
            <person name="Olivier J."/>
            <person name="Enrico T."/>
            <person name="Nicola S."/>
        </authorList>
    </citation>
    <scope>NUCLEOTIDE SEQUENCE [LARGE SCALE GENOMIC DNA]</scope>
    <source>
        <strain evidence="1 2">ATCC 27353</strain>
    </source>
</reference>
<dbReference type="Proteomes" id="UP000193465">
    <property type="component" value="Unassembled WGS sequence"/>
</dbReference>
<comment type="caution">
    <text evidence="1">The sequence shown here is derived from an EMBL/GenBank/DDBJ whole genome shotgun (WGS) entry which is preliminary data.</text>
</comment>
<evidence type="ECO:0000313" key="1">
    <source>
        <dbReference type="EMBL" id="ORV44227.1"/>
    </source>
</evidence>
<dbReference type="AlphaFoldDB" id="A0A1X1TI41"/>
<sequence>MWWDEAQSQESALKVCASLRCEFLKERGLHGQSAAYTDIGIDALRPSMVTPGDEAGPVVVTLR</sequence>
<evidence type="ECO:0000313" key="2">
    <source>
        <dbReference type="Proteomes" id="UP000193465"/>
    </source>
</evidence>
<name>A0A1X1TI41_9MYCO</name>